<evidence type="ECO:0000256" key="1">
    <source>
        <dbReference type="PROSITE-ProRule" id="PRU00042"/>
    </source>
</evidence>
<dbReference type="AlphaFoldDB" id="A0AAV2RI51"/>
<feature type="compositionally biased region" description="Basic and acidic residues" evidence="2">
    <location>
        <begin position="101"/>
        <end position="110"/>
    </location>
</feature>
<dbReference type="Proteomes" id="UP001497623">
    <property type="component" value="Unassembled WGS sequence"/>
</dbReference>
<dbReference type="EMBL" id="CAXKWB010023342">
    <property type="protein sequence ID" value="CAL4125065.1"/>
    <property type="molecule type" value="Genomic_DNA"/>
</dbReference>
<dbReference type="Pfam" id="PF00096">
    <property type="entry name" value="zf-C2H2"/>
    <property type="match status" value="2"/>
</dbReference>
<sequence length="238" mass="27233">YFCPVPECDKFYYSNKNLTAHIRMKHEKAYIFECGECKAMLSSKQKLADHMKVHELGYQRNTSRSKPKKARKDKGVSKTDFRNLLSGYDPCTADLQEMEIEEQKEKDNKKPSNKLSSNDYDKPDSNDATLKQKNIKHFEEMEYMEIDDKIPSENISKCTDLFKMSAPNSFGSKSKMNNEYFYNSSQFTLLSVNDDNENVAVSNTAECKVIGSNDTDKCKILQLVQGKTSSVSVKMKLG</sequence>
<feature type="compositionally biased region" description="Basic residues" evidence="2">
    <location>
        <begin position="63"/>
        <end position="72"/>
    </location>
</feature>
<dbReference type="InterPro" id="IPR036236">
    <property type="entry name" value="Znf_C2H2_sf"/>
</dbReference>
<dbReference type="SUPFAM" id="SSF57667">
    <property type="entry name" value="beta-beta-alpha zinc fingers"/>
    <property type="match status" value="1"/>
</dbReference>
<evidence type="ECO:0000313" key="5">
    <source>
        <dbReference type="Proteomes" id="UP001497623"/>
    </source>
</evidence>
<dbReference type="InterPro" id="IPR013087">
    <property type="entry name" value="Znf_C2H2_type"/>
</dbReference>
<dbReference type="PROSITE" id="PS00028">
    <property type="entry name" value="ZINC_FINGER_C2H2_1"/>
    <property type="match status" value="1"/>
</dbReference>
<feature type="region of interest" description="Disordered" evidence="2">
    <location>
        <begin position="101"/>
        <end position="132"/>
    </location>
</feature>
<keyword evidence="1" id="KW-0479">Metal-binding</keyword>
<feature type="non-terminal residue" evidence="4">
    <location>
        <position position="1"/>
    </location>
</feature>
<dbReference type="Gene3D" id="3.30.160.60">
    <property type="entry name" value="Classic Zinc Finger"/>
    <property type="match status" value="1"/>
</dbReference>
<feature type="domain" description="C2H2-type" evidence="3">
    <location>
        <begin position="1"/>
        <end position="26"/>
    </location>
</feature>
<proteinExistence type="predicted"/>
<dbReference type="PROSITE" id="PS50157">
    <property type="entry name" value="ZINC_FINGER_C2H2_2"/>
    <property type="match status" value="2"/>
</dbReference>
<keyword evidence="5" id="KW-1185">Reference proteome</keyword>
<keyword evidence="1" id="KW-0862">Zinc</keyword>
<organism evidence="4 5">
    <name type="scientific">Meganyctiphanes norvegica</name>
    <name type="common">Northern krill</name>
    <name type="synonym">Thysanopoda norvegica</name>
    <dbReference type="NCBI Taxonomy" id="48144"/>
    <lineage>
        <taxon>Eukaryota</taxon>
        <taxon>Metazoa</taxon>
        <taxon>Ecdysozoa</taxon>
        <taxon>Arthropoda</taxon>
        <taxon>Crustacea</taxon>
        <taxon>Multicrustacea</taxon>
        <taxon>Malacostraca</taxon>
        <taxon>Eumalacostraca</taxon>
        <taxon>Eucarida</taxon>
        <taxon>Euphausiacea</taxon>
        <taxon>Euphausiidae</taxon>
        <taxon>Meganyctiphanes</taxon>
    </lineage>
</organism>
<dbReference type="SMART" id="SM00355">
    <property type="entry name" value="ZnF_C2H2"/>
    <property type="match status" value="2"/>
</dbReference>
<dbReference type="GO" id="GO:0008270">
    <property type="term" value="F:zinc ion binding"/>
    <property type="evidence" value="ECO:0007669"/>
    <property type="project" value="UniProtKB-KW"/>
</dbReference>
<keyword evidence="1" id="KW-0863">Zinc-finger</keyword>
<comment type="caution">
    <text evidence="4">The sequence shown here is derived from an EMBL/GenBank/DDBJ whole genome shotgun (WGS) entry which is preliminary data.</text>
</comment>
<evidence type="ECO:0000313" key="4">
    <source>
        <dbReference type="EMBL" id="CAL4125065.1"/>
    </source>
</evidence>
<evidence type="ECO:0000259" key="3">
    <source>
        <dbReference type="PROSITE" id="PS50157"/>
    </source>
</evidence>
<feature type="region of interest" description="Disordered" evidence="2">
    <location>
        <begin position="55"/>
        <end position="77"/>
    </location>
</feature>
<accession>A0AAV2RI51</accession>
<protein>
    <recommendedName>
        <fullName evidence="3">C2H2-type domain-containing protein</fullName>
    </recommendedName>
</protein>
<gene>
    <name evidence="4" type="ORF">MNOR_LOCUS24967</name>
</gene>
<reference evidence="4 5" key="1">
    <citation type="submission" date="2024-05" db="EMBL/GenBank/DDBJ databases">
        <authorList>
            <person name="Wallberg A."/>
        </authorList>
    </citation>
    <scope>NUCLEOTIDE SEQUENCE [LARGE SCALE GENOMIC DNA]</scope>
</reference>
<name>A0AAV2RI51_MEGNR</name>
<feature type="domain" description="C2H2-type" evidence="3">
    <location>
        <begin position="32"/>
        <end position="54"/>
    </location>
</feature>
<evidence type="ECO:0000256" key="2">
    <source>
        <dbReference type="SAM" id="MobiDB-lite"/>
    </source>
</evidence>